<dbReference type="AlphaFoldDB" id="A0A833PEY9"/>
<gene>
    <name evidence="8" type="primary">yijE</name>
    <name evidence="8" type="ORF">GAK29_02817</name>
</gene>
<dbReference type="Pfam" id="PF00892">
    <property type="entry name" value="EamA"/>
    <property type="match status" value="2"/>
</dbReference>
<evidence type="ECO:0000256" key="3">
    <source>
        <dbReference type="ARBA" id="ARBA00022692"/>
    </source>
</evidence>
<comment type="caution">
    <text evidence="8">The sequence shown here is derived from an EMBL/GenBank/DDBJ whole genome shotgun (WGS) entry which is preliminary data.</text>
</comment>
<feature type="transmembrane region" description="Helical" evidence="6">
    <location>
        <begin position="251"/>
        <end position="270"/>
    </location>
</feature>
<dbReference type="PANTHER" id="PTHR32322">
    <property type="entry name" value="INNER MEMBRANE TRANSPORTER"/>
    <property type="match status" value="1"/>
</dbReference>
<feature type="transmembrane region" description="Helical" evidence="6">
    <location>
        <begin position="96"/>
        <end position="114"/>
    </location>
</feature>
<dbReference type="InterPro" id="IPR000620">
    <property type="entry name" value="EamA_dom"/>
</dbReference>
<feature type="transmembrane region" description="Helical" evidence="6">
    <location>
        <begin position="121"/>
        <end position="141"/>
    </location>
</feature>
<dbReference type="InterPro" id="IPR050638">
    <property type="entry name" value="AA-Vitamin_Transporters"/>
</dbReference>
<dbReference type="PANTHER" id="PTHR32322:SF2">
    <property type="entry name" value="EAMA DOMAIN-CONTAINING PROTEIN"/>
    <property type="match status" value="1"/>
</dbReference>
<evidence type="ECO:0000259" key="7">
    <source>
        <dbReference type="Pfam" id="PF00892"/>
    </source>
</evidence>
<feature type="domain" description="EamA" evidence="7">
    <location>
        <begin position="158"/>
        <end position="293"/>
    </location>
</feature>
<sequence>MLDRKASALMVGLCMIWGLQQVVLKLAAADISPMMQIAIRSGLSALLVYPLIQLQKGTTLWSKQYLFPGMWVAFLFSAEFFLVAEALRYTSASHTVVLLYTAPIFVALGLHWKLPAERLSMLQWIGIFIAFLGIVVTFLGREQAHSTVAQALISHTLFGDFLALLAGLLWALTTISLRLTQLSDAHPTQTLFYQLVGGCVLLFPLAVLMGQAEIHWTTLAIGSLIFHTFVVSFVSFMLWFWLLRNYLANRLGVFSFLTPIFGMLFGVLFLNEKIELNFLLGAAMVMFGVMIVSLHHWIVKQFNSKIYLNVIVKNIQ</sequence>
<accession>A0A833PEY9</accession>
<name>A0A833PEY9_ACIBZ</name>
<feature type="transmembrane region" description="Helical" evidence="6">
    <location>
        <begin position="66"/>
        <end position="84"/>
    </location>
</feature>
<evidence type="ECO:0000313" key="9">
    <source>
        <dbReference type="Proteomes" id="UP000490535"/>
    </source>
</evidence>
<organism evidence="8 9">
    <name type="scientific">Acinetobacter bereziniae</name>
    <name type="common">Acinetobacter genomosp. 10</name>
    <dbReference type="NCBI Taxonomy" id="106648"/>
    <lineage>
        <taxon>Bacteria</taxon>
        <taxon>Pseudomonadati</taxon>
        <taxon>Pseudomonadota</taxon>
        <taxon>Gammaproteobacteria</taxon>
        <taxon>Moraxellales</taxon>
        <taxon>Moraxellaceae</taxon>
        <taxon>Acinetobacter</taxon>
    </lineage>
</organism>
<comment type="subcellular location">
    <subcellularLocation>
        <location evidence="1">Membrane</location>
        <topology evidence="1">Multi-pass membrane protein</topology>
    </subcellularLocation>
</comment>
<dbReference type="SUPFAM" id="SSF103481">
    <property type="entry name" value="Multidrug resistance efflux transporter EmrE"/>
    <property type="match status" value="2"/>
</dbReference>
<dbReference type="GO" id="GO:0016020">
    <property type="term" value="C:membrane"/>
    <property type="evidence" value="ECO:0007669"/>
    <property type="project" value="UniProtKB-SubCell"/>
</dbReference>
<keyword evidence="5 6" id="KW-0472">Membrane</keyword>
<feature type="transmembrane region" description="Helical" evidence="6">
    <location>
        <begin position="276"/>
        <end position="299"/>
    </location>
</feature>
<evidence type="ECO:0000256" key="1">
    <source>
        <dbReference type="ARBA" id="ARBA00004141"/>
    </source>
</evidence>
<evidence type="ECO:0000256" key="2">
    <source>
        <dbReference type="ARBA" id="ARBA00007362"/>
    </source>
</evidence>
<evidence type="ECO:0000256" key="6">
    <source>
        <dbReference type="SAM" id="Phobius"/>
    </source>
</evidence>
<comment type="similarity">
    <text evidence="2">Belongs to the EamA transporter family.</text>
</comment>
<reference evidence="9" key="1">
    <citation type="journal article" date="2020" name="MBio">
        <title>Horizontal gene transfer to a defensive symbiont with a reduced genome amongst a multipartite beetle microbiome.</title>
        <authorList>
            <person name="Waterworth S.C."/>
            <person name="Florez L.V."/>
            <person name="Rees E.R."/>
            <person name="Hertweck C."/>
            <person name="Kaltenpoth M."/>
            <person name="Kwan J.C."/>
        </authorList>
    </citation>
    <scope>NUCLEOTIDE SEQUENCE [LARGE SCALE GENOMIC DNA]</scope>
</reference>
<feature type="transmembrane region" description="Helical" evidence="6">
    <location>
        <begin position="161"/>
        <end position="179"/>
    </location>
</feature>
<feature type="domain" description="EamA" evidence="7">
    <location>
        <begin position="7"/>
        <end position="138"/>
    </location>
</feature>
<dbReference type="Proteomes" id="UP000490535">
    <property type="component" value="Unassembled WGS sequence"/>
</dbReference>
<evidence type="ECO:0000256" key="4">
    <source>
        <dbReference type="ARBA" id="ARBA00022989"/>
    </source>
</evidence>
<evidence type="ECO:0000256" key="5">
    <source>
        <dbReference type="ARBA" id="ARBA00023136"/>
    </source>
</evidence>
<feature type="transmembrane region" description="Helical" evidence="6">
    <location>
        <begin position="191"/>
        <end position="210"/>
    </location>
</feature>
<evidence type="ECO:0000313" key="8">
    <source>
        <dbReference type="EMBL" id="KAF1023934.1"/>
    </source>
</evidence>
<feature type="transmembrane region" description="Helical" evidence="6">
    <location>
        <begin position="216"/>
        <end position="239"/>
    </location>
</feature>
<proteinExistence type="inferred from homology"/>
<keyword evidence="4 6" id="KW-1133">Transmembrane helix</keyword>
<dbReference type="EMBL" id="WNDP01000072">
    <property type="protein sequence ID" value="KAF1023934.1"/>
    <property type="molecule type" value="Genomic_DNA"/>
</dbReference>
<dbReference type="InterPro" id="IPR037185">
    <property type="entry name" value="EmrE-like"/>
</dbReference>
<protein>
    <submittedName>
        <fullName evidence="8">Putative cystine transporter YijE</fullName>
    </submittedName>
</protein>
<keyword evidence="3 6" id="KW-0812">Transmembrane</keyword>